<dbReference type="CDD" id="cd16841">
    <property type="entry name" value="RraA_family"/>
    <property type="match status" value="1"/>
</dbReference>
<evidence type="ECO:0000256" key="6">
    <source>
        <dbReference type="ARBA" id="ARBA00012947"/>
    </source>
</evidence>
<feature type="binding site" evidence="13">
    <location>
        <begin position="98"/>
        <end position="101"/>
    </location>
    <ligand>
        <name>substrate</name>
    </ligand>
</feature>
<comment type="cofactor">
    <cofactor evidence="2">
        <name>a divalent metal cation</name>
        <dbReference type="ChEBI" id="CHEBI:60240"/>
    </cofactor>
</comment>
<comment type="cofactor">
    <cofactor evidence="13">
        <name>Mg(2+)</name>
        <dbReference type="ChEBI" id="CHEBI:18420"/>
    </cofactor>
</comment>
<dbReference type="GO" id="GO:0046872">
    <property type="term" value="F:metal ion binding"/>
    <property type="evidence" value="ECO:0007669"/>
    <property type="project" value="UniProtKB-KW"/>
</dbReference>
<dbReference type="PANTHER" id="PTHR33254:SF4">
    <property type="entry name" value="4-HYDROXY-4-METHYL-2-OXOGLUTARATE ALDOLASE 3-RELATED"/>
    <property type="match status" value="1"/>
</dbReference>
<dbReference type="OrthoDB" id="9784786at2"/>
<dbReference type="InterPro" id="IPR036704">
    <property type="entry name" value="RraA/RraA-like_sf"/>
</dbReference>
<reference evidence="14" key="1">
    <citation type="submission" date="2018-06" db="EMBL/GenBank/DDBJ databases">
        <title>Paenibacillus xerothermodurans sp. nov. an extremely dry heat resistant spore forming bacterium isolated from the soil of Cape Canaveral, Florida.</title>
        <authorList>
            <person name="Seuylemezian A."/>
            <person name="Kaur N."/>
            <person name="Patil P."/>
            <person name="Patil P."/>
            <person name="Mayilraj S."/>
            <person name="Vaishampayan P."/>
        </authorList>
    </citation>
    <scope>NUCLEOTIDE SEQUENCE [LARGE SCALE GENOMIC DNA]</scope>
    <source>
        <strain evidence="14">ATCC 27380</strain>
    </source>
</reference>
<accession>A0A2W1NGW6</accession>
<proteinExistence type="inferred from homology"/>
<dbReference type="Proteomes" id="UP000214746">
    <property type="component" value="Unassembled WGS sequence"/>
</dbReference>
<dbReference type="RefSeq" id="WP_089198123.1">
    <property type="nucleotide sequence ID" value="NZ_NHRJ02000001.1"/>
</dbReference>
<evidence type="ECO:0000256" key="8">
    <source>
        <dbReference type="ARBA" id="ARBA00025046"/>
    </source>
</evidence>
<evidence type="ECO:0000313" key="14">
    <source>
        <dbReference type="EMBL" id="PZE22351.1"/>
    </source>
</evidence>
<comment type="function">
    <text evidence="8">Catalyzes the aldol cleavage of 4-hydroxy-4-methyl-2-oxoglutarate (HMG) into 2 molecules of pyruvate. Also contains a secondary oxaloacetate (OAA) decarboxylase activity due to the common pyruvate enolate transition state formed following C-C bond cleavage in the retro-aldol and decarboxylation reactions.</text>
</comment>
<comment type="catalytic activity">
    <reaction evidence="12">
        <text>oxaloacetate + H(+) = pyruvate + CO2</text>
        <dbReference type="Rhea" id="RHEA:15641"/>
        <dbReference type="ChEBI" id="CHEBI:15361"/>
        <dbReference type="ChEBI" id="CHEBI:15378"/>
        <dbReference type="ChEBI" id="CHEBI:16452"/>
        <dbReference type="ChEBI" id="CHEBI:16526"/>
        <dbReference type="EC" id="4.1.1.112"/>
    </reaction>
</comment>
<evidence type="ECO:0000256" key="3">
    <source>
        <dbReference type="ARBA" id="ARBA00008621"/>
    </source>
</evidence>
<evidence type="ECO:0000256" key="12">
    <source>
        <dbReference type="ARBA" id="ARBA00047973"/>
    </source>
</evidence>
<protein>
    <recommendedName>
        <fullName evidence="7">Putative 4-hydroxy-4-methyl-2-oxoglutarate aldolase</fullName>
        <ecNumber evidence="6">4.1.1.112</ecNumber>
        <ecNumber evidence="5">4.1.3.17</ecNumber>
    </recommendedName>
    <alternativeName>
        <fullName evidence="11">Oxaloacetate decarboxylase</fullName>
    </alternativeName>
    <alternativeName>
        <fullName evidence="9">Regulator of ribonuclease activity homolog</fullName>
    </alternativeName>
    <alternativeName>
        <fullName evidence="10">RraA-like protein</fullName>
    </alternativeName>
</protein>
<dbReference type="GO" id="GO:0047443">
    <property type="term" value="F:4-hydroxy-4-methyl-2-oxoglutarate aldolase activity"/>
    <property type="evidence" value="ECO:0007669"/>
    <property type="project" value="UniProtKB-EC"/>
</dbReference>
<keyword evidence="13" id="KW-0460">Magnesium</keyword>
<keyword evidence="13" id="KW-0479">Metal-binding</keyword>
<evidence type="ECO:0000256" key="11">
    <source>
        <dbReference type="ARBA" id="ARBA00032305"/>
    </source>
</evidence>
<feature type="binding site" evidence="13">
    <location>
        <position position="121"/>
    </location>
    <ligand>
        <name>Mg(2+)</name>
        <dbReference type="ChEBI" id="CHEBI:18420"/>
    </ligand>
</feature>
<organism evidence="14 15">
    <name type="scientific">Paenibacillus xerothermodurans</name>
    <dbReference type="NCBI Taxonomy" id="1977292"/>
    <lineage>
        <taxon>Bacteria</taxon>
        <taxon>Bacillati</taxon>
        <taxon>Bacillota</taxon>
        <taxon>Bacilli</taxon>
        <taxon>Bacillales</taxon>
        <taxon>Paenibacillaceae</taxon>
        <taxon>Paenibacillus</taxon>
    </lineage>
</organism>
<evidence type="ECO:0000313" key="15">
    <source>
        <dbReference type="Proteomes" id="UP000214746"/>
    </source>
</evidence>
<dbReference type="GO" id="GO:0008948">
    <property type="term" value="F:oxaloacetate decarboxylase activity"/>
    <property type="evidence" value="ECO:0007669"/>
    <property type="project" value="UniProtKB-EC"/>
</dbReference>
<comment type="similarity">
    <text evidence="3">Belongs to the class II aldolase/RraA-like family.</text>
</comment>
<evidence type="ECO:0000256" key="7">
    <source>
        <dbReference type="ARBA" id="ARBA00016549"/>
    </source>
</evidence>
<gene>
    <name evidence="14" type="ORF">CBW46_000745</name>
</gene>
<dbReference type="EC" id="4.1.1.112" evidence="6"/>
<evidence type="ECO:0000256" key="9">
    <source>
        <dbReference type="ARBA" id="ARBA00029596"/>
    </source>
</evidence>
<dbReference type="Gene3D" id="3.50.30.40">
    <property type="entry name" value="Ribonuclease E inhibitor RraA/RraA-like"/>
    <property type="match status" value="1"/>
</dbReference>
<name>A0A2W1NGW6_PAEXE</name>
<dbReference type="PANTHER" id="PTHR33254">
    <property type="entry name" value="4-HYDROXY-4-METHYL-2-OXOGLUTARATE ALDOLASE 3-RELATED"/>
    <property type="match status" value="1"/>
</dbReference>
<dbReference type="EC" id="4.1.3.17" evidence="5"/>
<dbReference type="Pfam" id="PF03737">
    <property type="entry name" value="RraA-like"/>
    <property type="match status" value="1"/>
</dbReference>
<keyword evidence="15" id="KW-1185">Reference proteome</keyword>
<evidence type="ECO:0000256" key="2">
    <source>
        <dbReference type="ARBA" id="ARBA00001968"/>
    </source>
</evidence>
<dbReference type="AlphaFoldDB" id="A0A2W1NGW6"/>
<dbReference type="InterPro" id="IPR005493">
    <property type="entry name" value="RraA/RraA-like"/>
</dbReference>
<evidence type="ECO:0000256" key="5">
    <source>
        <dbReference type="ARBA" id="ARBA00012213"/>
    </source>
</evidence>
<evidence type="ECO:0000256" key="10">
    <source>
        <dbReference type="ARBA" id="ARBA00030169"/>
    </source>
</evidence>
<sequence length="226" mass="24248">MTAELQRPSKELIAGFMEVSTCNVSDALDKLGLKSGVAGIRPLYDCAKVVGPAVTMRIIPFGPDMPSGHLGADALNASEPGDVIVIDNAGRVDQNCWGEILAFAARQQGVAGVVIDGAARDVDIIRQINFPVYARGVVPFTARGRNVQGDYNCTVQLGGAQVRPSDIVMADMNGVVVIPAERAEEVLRVSKELFDREAEMVRLLQSGVPFSEVDRKSGYDKMLDKS</sequence>
<evidence type="ECO:0000256" key="4">
    <source>
        <dbReference type="ARBA" id="ARBA00011233"/>
    </source>
</evidence>
<evidence type="ECO:0000256" key="1">
    <source>
        <dbReference type="ARBA" id="ARBA00001342"/>
    </source>
</evidence>
<dbReference type="EMBL" id="NHRJ02000001">
    <property type="protein sequence ID" value="PZE22351.1"/>
    <property type="molecule type" value="Genomic_DNA"/>
</dbReference>
<feature type="binding site" evidence="13">
    <location>
        <position position="120"/>
    </location>
    <ligand>
        <name>substrate</name>
    </ligand>
</feature>
<evidence type="ECO:0000256" key="13">
    <source>
        <dbReference type="PIRSR" id="PIRSR605493-1"/>
    </source>
</evidence>
<dbReference type="SUPFAM" id="SSF89562">
    <property type="entry name" value="RraA-like"/>
    <property type="match status" value="1"/>
</dbReference>
<comment type="subunit">
    <text evidence="4">Homotrimer.</text>
</comment>
<comment type="caution">
    <text evidence="14">The sequence shown here is derived from an EMBL/GenBank/DDBJ whole genome shotgun (WGS) entry which is preliminary data.</text>
</comment>
<comment type="catalytic activity">
    <reaction evidence="1">
        <text>4-hydroxy-4-methyl-2-oxoglutarate = 2 pyruvate</text>
        <dbReference type="Rhea" id="RHEA:22748"/>
        <dbReference type="ChEBI" id="CHEBI:15361"/>
        <dbReference type="ChEBI" id="CHEBI:58276"/>
        <dbReference type="EC" id="4.1.3.17"/>
    </reaction>
</comment>